<evidence type="ECO:0000256" key="3">
    <source>
        <dbReference type="ARBA" id="ARBA00023169"/>
    </source>
</evidence>
<comment type="caution">
    <text evidence="8">The sequence shown here is derived from an EMBL/GenBank/DDBJ whole genome shotgun (WGS) entry which is preliminary data.</text>
</comment>
<proteinExistence type="inferred from homology"/>
<evidence type="ECO:0000256" key="2">
    <source>
        <dbReference type="ARBA" id="ARBA00022679"/>
    </source>
</evidence>
<dbReference type="InterPro" id="IPR031356">
    <property type="entry name" value="Stealth_CR4"/>
</dbReference>
<dbReference type="InterPro" id="IPR047141">
    <property type="entry name" value="Stealth"/>
</dbReference>
<feature type="domain" description="Stealth protein CR2 conserved region 2" evidence="4">
    <location>
        <begin position="200"/>
        <end position="302"/>
    </location>
</feature>
<dbReference type="InterPro" id="IPR021520">
    <property type="entry name" value="Stealth_CR2"/>
</dbReference>
<dbReference type="InterPro" id="IPR031358">
    <property type="entry name" value="Stealth_CR1"/>
</dbReference>
<dbReference type="RefSeq" id="WP_190266322.1">
    <property type="nucleotide sequence ID" value="NZ_BAABAD010000003.1"/>
</dbReference>
<evidence type="ECO:0000259" key="5">
    <source>
        <dbReference type="Pfam" id="PF17101"/>
    </source>
</evidence>
<dbReference type="Pfam" id="PF17103">
    <property type="entry name" value="Stealth_CR4"/>
    <property type="match status" value="1"/>
</dbReference>
<comment type="similarity">
    <text evidence="1">Belongs to the stealth family.</text>
</comment>
<name>A0ABR7W844_9ACTN</name>
<accession>A0ABR7W844</accession>
<keyword evidence="2" id="KW-0808">Transferase</keyword>
<protein>
    <submittedName>
        <fullName evidence="8">Stealth family protein</fullName>
    </submittedName>
</protein>
<dbReference type="PANTHER" id="PTHR24045:SF0">
    <property type="entry name" value="N-ACETYLGLUCOSAMINE-1-PHOSPHOTRANSFERASE SUBUNITS ALPHA_BETA"/>
    <property type="match status" value="1"/>
</dbReference>
<evidence type="ECO:0000313" key="9">
    <source>
        <dbReference type="Proteomes" id="UP000602395"/>
    </source>
</evidence>
<keyword evidence="9" id="KW-1185">Reference proteome</keyword>
<feature type="domain" description="Stealth protein CR4 conserved region 4" evidence="7">
    <location>
        <begin position="425"/>
        <end position="470"/>
    </location>
</feature>
<dbReference type="Pfam" id="PF17101">
    <property type="entry name" value="Stealth_CR1"/>
    <property type="match status" value="1"/>
</dbReference>
<dbReference type="PANTHER" id="PTHR24045">
    <property type="match status" value="1"/>
</dbReference>
<feature type="domain" description="Stealth protein CR3 conserved region 3" evidence="6">
    <location>
        <begin position="350"/>
        <end position="396"/>
    </location>
</feature>
<feature type="domain" description="Stealth protein CR1 conserved region 1" evidence="5">
    <location>
        <begin position="162"/>
        <end position="189"/>
    </location>
</feature>
<organism evidence="8 9">
    <name type="scientific">Gordonia hankookensis</name>
    <dbReference type="NCBI Taxonomy" id="589403"/>
    <lineage>
        <taxon>Bacteria</taxon>
        <taxon>Bacillati</taxon>
        <taxon>Actinomycetota</taxon>
        <taxon>Actinomycetes</taxon>
        <taxon>Mycobacteriales</taxon>
        <taxon>Gordoniaceae</taxon>
        <taxon>Gordonia</taxon>
    </lineage>
</organism>
<keyword evidence="3" id="KW-0270">Exopolysaccharide synthesis</keyword>
<evidence type="ECO:0000313" key="8">
    <source>
        <dbReference type="EMBL" id="MBD1318982.1"/>
    </source>
</evidence>
<sequence length="472" mass="53202">MIEDLLFVRDALDKAGIAYLLVRGNDERPVLAIDWAQRKHLRSALAAACTDLPFYAKAVGAKHGRPALVADGALSAHRKARVFRLFRPRVHLDSGMMYGASTGVQIELWSKAGDDLLLPVANSLTRRTVPSQEAIRSEVERFGRTWPTFEKMFAHQASDITFDIDLVFSWVDGSSKEWQAQRAERMQGYVVGEGDDSEARFRQIDELRYALRSVHMYAPWIRRIFVATDSPKPAWLSDDPRVTFVRSEQFFADPSVLPTHNSQAVESQLHRIPGLAEHFLYSNDDMFFGRSVSPQMFFSPGGVSMFIEAPIRIGLGSNNDQRSGFENSARVNRGLLRDRFGLVTTRHLEHAATPLRKSVMAEMEDLFPAEFAATAASTFRAETNISVTNSLYHYFALMSGRAVVQRSAKVKYVDTTRASGFRQMDSLLKKRSMDFFCLNDGSTPEVDLNVRATKVTQFLQNYFPIPAPWEAV</sequence>
<evidence type="ECO:0000259" key="6">
    <source>
        <dbReference type="Pfam" id="PF17102"/>
    </source>
</evidence>
<evidence type="ECO:0000256" key="1">
    <source>
        <dbReference type="ARBA" id="ARBA00007583"/>
    </source>
</evidence>
<dbReference type="EMBL" id="JACWMS010000001">
    <property type="protein sequence ID" value="MBD1318982.1"/>
    <property type="molecule type" value="Genomic_DNA"/>
</dbReference>
<dbReference type="Pfam" id="PF11380">
    <property type="entry name" value="Stealth_CR2"/>
    <property type="match status" value="1"/>
</dbReference>
<reference evidence="8 9" key="1">
    <citation type="submission" date="2020-09" db="EMBL/GenBank/DDBJ databases">
        <title>Novel species in genus Gordonia.</title>
        <authorList>
            <person name="Zhang G."/>
        </authorList>
    </citation>
    <scope>NUCLEOTIDE SEQUENCE [LARGE SCALE GENOMIC DNA]</scope>
    <source>
        <strain evidence="8 9">ON-33</strain>
    </source>
</reference>
<evidence type="ECO:0000259" key="4">
    <source>
        <dbReference type="Pfam" id="PF11380"/>
    </source>
</evidence>
<dbReference type="Proteomes" id="UP000602395">
    <property type="component" value="Unassembled WGS sequence"/>
</dbReference>
<evidence type="ECO:0000259" key="7">
    <source>
        <dbReference type="Pfam" id="PF17103"/>
    </source>
</evidence>
<dbReference type="InterPro" id="IPR031357">
    <property type="entry name" value="Stealth_CR3"/>
</dbReference>
<gene>
    <name evidence="8" type="ORF">IDF66_05255</name>
</gene>
<dbReference type="Pfam" id="PF17102">
    <property type="entry name" value="Stealth_CR3"/>
    <property type="match status" value="1"/>
</dbReference>